<gene>
    <name evidence="7" type="ORF">SLS60_010027</name>
</gene>
<evidence type="ECO:0000256" key="1">
    <source>
        <dbReference type="ARBA" id="ARBA00023015"/>
    </source>
</evidence>
<evidence type="ECO:0000256" key="2">
    <source>
        <dbReference type="ARBA" id="ARBA00023125"/>
    </source>
</evidence>
<evidence type="ECO:0000259" key="6">
    <source>
        <dbReference type="Pfam" id="PF04082"/>
    </source>
</evidence>
<organism evidence="7 8">
    <name type="scientific">Paraconiothyrium brasiliense</name>
    <dbReference type="NCBI Taxonomy" id="300254"/>
    <lineage>
        <taxon>Eukaryota</taxon>
        <taxon>Fungi</taxon>
        <taxon>Dikarya</taxon>
        <taxon>Ascomycota</taxon>
        <taxon>Pezizomycotina</taxon>
        <taxon>Dothideomycetes</taxon>
        <taxon>Pleosporomycetidae</taxon>
        <taxon>Pleosporales</taxon>
        <taxon>Massarineae</taxon>
        <taxon>Didymosphaeriaceae</taxon>
        <taxon>Paraconiothyrium</taxon>
    </lineage>
</organism>
<dbReference type="Proteomes" id="UP001521785">
    <property type="component" value="Unassembled WGS sequence"/>
</dbReference>
<dbReference type="PANTHER" id="PTHR47424">
    <property type="entry name" value="REGULATORY PROTEIN GAL4"/>
    <property type="match status" value="1"/>
</dbReference>
<dbReference type="EMBL" id="JAKJXO020000016">
    <property type="protein sequence ID" value="KAL1595336.1"/>
    <property type="molecule type" value="Genomic_DNA"/>
</dbReference>
<feature type="region of interest" description="Disordered" evidence="5">
    <location>
        <begin position="45"/>
        <end position="77"/>
    </location>
</feature>
<name>A0ABR3QT64_9PLEO</name>
<reference evidence="7 8" key="1">
    <citation type="submission" date="2024-02" db="EMBL/GenBank/DDBJ databases">
        <title>De novo assembly and annotation of 12 fungi associated with fruit tree decline syndrome in Ontario, Canada.</title>
        <authorList>
            <person name="Sulman M."/>
            <person name="Ellouze W."/>
            <person name="Ilyukhin E."/>
        </authorList>
    </citation>
    <scope>NUCLEOTIDE SEQUENCE [LARGE SCALE GENOMIC DNA]</scope>
    <source>
        <strain evidence="7 8">M42-189</strain>
    </source>
</reference>
<keyword evidence="1" id="KW-0805">Transcription regulation</keyword>
<dbReference type="InterPro" id="IPR007219">
    <property type="entry name" value="XnlR_reg_dom"/>
</dbReference>
<keyword evidence="8" id="KW-1185">Reference proteome</keyword>
<feature type="compositionally biased region" description="Polar residues" evidence="5">
    <location>
        <begin position="64"/>
        <end position="73"/>
    </location>
</feature>
<comment type="caution">
    <text evidence="7">The sequence shown here is derived from an EMBL/GenBank/DDBJ whole genome shotgun (WGS) entry which is preliminary data.</text>
</comment>
<protein>
    <recommendedName>
        <fullName evidence="6">Xylanolytic transcriptional activator regulatory domain-containing protein</fullName>
    </recommendedName>
</protein>
<evidence type="ECO:0000256" key="5">
    <source>
        <dbReference type="SAM" id="MobiDB-lite"/>
    </source>
</evidence>
<dbReference type="InterPro" id="IPR051127">
    <property type="entry name" value="Fungal_SecMet_Regulators"/>
</dbReference>
<dbReference type="PANTHER" id="PTHR47424:SF3">
    <property type="entry name" value="REGULATORY PROTEIN GAL4"/>
    <property type="match status" value="1"/>
</dbReference>
<proteinExistence type="predicted"/>
<feature type="region of interest" description="Disordered" evidence="5">
    <location>
        <begin position="135"/>
        <end position="154"/>
    </location>
</feature>
<feature type="domain" description="Xylanolytic transcriptional activator regulatory" evidence="6">
    <location>
        <begin position="170"/>
        <end position="328"/>
    </location>
</feature>
<dbReference type="Pfam" id="PF04082">
    <property type="entry name" value="Fungal_trans"/>
    <property type="match status" value="1"/>
</dbReference>
<accession>A0ABR3QT64</accession>
<keyword evidence="2" id="KW-0238">DNA-binding</keyword>
<evidence type="ECO:0000256" key="4">
    <source>
        <dbReference type="ARBA" id="ARBA00023242"/>
    </source>
</evidence>
<evidence type="ECO:0000313" key="8">
    <source>
        <dbReference type="Proteomes" id="UP001521785"/>
    </source>
</evidence>
<evidence type="ECO:0000256" key="3">
    <source>
        <dbReference type="ARBA" id="ARBA00023163"/>
    </source>
</evidence>
<sequence>MHTASLTRLSGSKELAALEARLAETERYIAGLEVRLTGVEAFKDEVTGSSASSRRRAPEIEGNDATTADSQDPTDGIGSVVFTKEEEAGFFGPSSNIAFTRLIVRTTTAILKTALTSSPMSPSDAALQSHMLHVSRQTSPMSHRSPPHSTSSPNHDLFYLPQEAETLSLIDIFFNTTGVLFPYIAKDSFLSNYHHFNSTNIRTARRSWLGLLNMVLAMATSASHVSTLSAAERAVQSDMYFRRALTLCEKQIRHGTSLEMVQMLLLMSQYLQGTERSIETWNIHGLAVKAAYQLGLHSPNALKKYPPLEREIRKRTWFGCIVVDRYAIFVVL</sequence>
<feature type="compositionally biased region" description="Low complexity" evidence="5">
    <location>
        <begin position="138"/>
        <end position="153"/>
    </location>
</feature>
<evidence type="ECO:0000313" key="7">
    <source>
        <dbReference type="EMBL" id="KAL1595336.1"/>
    </source>
</evidence>
<keyword evidence="4" id="KW-0539">Nucleus</keyword>
<dbReference type="CDD" id="cd12148">
    <property type="entry name" value="fungal_TF_MHR"/>
    <property type="match status" value="1"/>
</dbReference>
<keyword evidence="3" id="KW-0804">Transcription</keyword>